<proteinExistence type="predicted"/>
<sequence>MDHQGDMRQEMAIAAAPYSLAGTSAPDLYRAFNLDRSGPVQVRREGGQLLVSDAEGMTAAFHLSTEGAGGKIEIADMSTLPARRWRLAAAAFEYLFSKLPALRSLTLSGDRWVELEDEFTAYGMYTHLVPNSVQPAVSADMFWQTPGLWRAPYGGIFPRRDVYDGRVSHPLRAPKPVGTVYARFIPWLGGVLSLDVATLNDLPDVHRWMNSPRVDEFWREAGDEDKHRRYLNGMFADAHIMPLIGRFDGRAFSYFEVYWAKEDVVGTFCDAGDYDRGCHVIVGDEACRGRDWFTAWLPSLLHYMFLDDPRTERIVQEPSIDHERQLKNLQKSGFSHIKSVDLPTKRAAIMTISRQRFFSDCLWHAAA</sequence>
<accession>A0AA92C1K7</accession>
<gene>
    <name evidence="3" type="ORF">DC430_16030</name>
</gene>
<evidence type="ECO:0000313" key="3">
    <source>
        <dbReference type="EMBL" id="PVE52349.1"/>
    </source>
</evidence>
<evidence type="ECO:0000313" key="4">
    <source>
        <dbReference type="Proteomes" id="UP000244335"/>
    </source>
</evidence>
<dbReference type="AlphaFoldDB" id="A0AA92C1K7"/>
<dbReference type="Proteomes" id="UP000244335">
    <property type="component" value="Unassembled WGS sequence"/>
</dbReference>
<comment type="caution">
    <text evidence="3">The sequence shown here is derived from an EMBL/GenBank/DDBJ whole genome shotgun (WGS) entry which is preliminary data.</text>
</comment>
<dbReference type="SMART" id="SM01006">
    <property type="entry name" value="AlcB"/>
    <property type="match status" value="1"/>
</dbReference>
<dbReference type="GO" id="GO:0016410">
    <property type="term" value="F:N-acyltransferase activity"/>
    <property type="evidence" value="ECO:0007669"/>
    <property type="project" value="TreeGrafter"/>
</dbReference>
<dbReference type="SUPFAM" id="SSF55729">
    <property type="entry name" value="Acyl-CoA N-acyltransferases (Nat)"/>
    <property type="match status" value="1"/>
</dbReference>
<dbReference type="InterPro" id="IPR016181">
    <property type="entry name" value="Acyl_CoA_acyltransferase"/>
</dbReference>
<dbReference type="InterPro" id="IPR019432">
    <property type="entry name" value="Acyltransferase_MbtK/IucB-like"/>
</dbReference>
<dbReference type="PANTHER" id="PTHR31438:SF1">
    <property type="entry name" value="LYSINE N-ACYLTRANSFERASE C17G9.06C-RELATED"/>
    <property type="match status" value="1"/>
</dbReference>
<evidence type="ECO:0000259" key="2">
    <source>
        <dbReference type="SMART" id="SM01006"/>
    </source>
</evidence>
<organism evidence="3 4">
    <name type="scientific">Rhizobium rhizogenes</name>
    <name type="common">Agrobacterium rhizogenes</name>
    <dbReference type="NCBI Taxonomy" id="359"/>
    <lineage>
        <taxon>Bacteria</taxon>
        <taxon>Pseudomonadati</taxon>
        <taxon>Pseudomonadota</taxon>
        <taxon>Alphaproteobacteria</taxon>
        <taxon>Hyphomicrobiales</taxon>
        <taxon>Rhizobiaceae</taxon>
        <taxon>Rhizobium/Agrobacterium group</taxon>
        <taxon>Rhizobium</taxon>
    </lineage>
</organism>
<evidence type="ECO:0000256" key="1">
    <source>
        <dbReference type="ARBA" id="ARBA00004924"/>
    </source>
</evidence>
<protein>
    <submittedName>
        <fullName evidence="3">N-acetyltransferase</fullName>
    </submittedName>
</protein>
<dbReference type="EMBL" id="QDFR01000005">
    <property type="protein sequence ID" value="PVE52349.1"/>
    <property type="molecule type" value="Genomic_DNA"/>
</dbReference>
<dbReference type="PANTHER" id="PTHR31438">
    <property type="entry name" value="LYSINE N-ACYLTRANSFERASE C17G9.06C-RELATED"/>
    <property type="match status" value="1"/>
</dbReference>
<reference evidence="3 4" key="1">
    <citation type="submission" date="2018-04" db="EMBL/GenBank/DDBJ databases">
        <authorList>
            <person name="Hagen T."/>
        </authorList>
    </citation>
    <scope>NUCLEOTIDE SEQUENCE [LARGE SCALE GENOMIC DNA]</scope>
    <source>
        <strain evidence="3 4">TPD7009</strain>
    </source>
</reference>
<comment type="pathway">
    <text evidence="1">Siderophore biosynthesis.</text>
</comment>
<name>A0AA92C1K7_RHIRH</name>
<feature type="domain" description="Acyltransferase MbtK/IucB-like conserved" evidence="2">
    <location>
        <begin position="195"/>
        <end position="241"/>
    </location>
</feature>
<dbReference type="Pfam" id="PF13523">
    <property type="entry name" value="Acetyltransf_8"/>
    <property type="match status" value="1"/>
</dbReference>
<dbReference type="GO" id="GO:0019290">
    <property type="term" value="P:siderophore biosynthetic process"/>
    <property type="evidence" value="ECO:0007669"/>
    <property type="project" value="InterPro"/>
</dbReference>
<dbReference type="Gene3D" id="3.40.630.30">
    <property type="match status" value="1"/>
</dbReference>